<dbReference type="PANTHER" id="PTHR23330">
    <property type="entry name" value="P300 TRANSCRIPTIONAL COFACTOR JMY-RELATED"/>
    <property type="match status" value="1"/>
</dbReference>
<dbReference type="PANTHER" id="PTHR23330:SF9">
    <property type="entry name" value="PROLINE-RICH PROTEIN 11"/>
    <property type="match status" value="1"/>
</dbReference>
<dbReference type="InterPro" id="IPR013083">
    <property type="entry name" value="Znf_RING/FYVE/PHD"/>
</dbReference>
<feature type="compositionally biased region" description="Acidic residues" evidence="2">
    <location>
        <begin position="52"/>
        <end position="71"/>
    </location>
</feature>
<accession>A0AAW0DFY6</accession>
<keyword evidence="5" id="KW-1185">Reference proteome</keyword>
<sequence length="1029" mass="105695">MDIDHNTNYDSDDDMPALQSVSNSSDSEGDDDDYSPPQRQTNRRSRASQPVVDDDDDNAWTDVEDEDDEMPALEPINAPETAANSGRRRRRTGDDTEQDRDRDRRHPSQRVNGPPNIPTPNANAHNNTNTGNTNNNGGNNPNMPFPGAPPQLAQLFTFLARIGAAGPNGGVFGAGDLPPNMGHFVFGGGPPPPPPKDSPENAARIIAGLERVPEGLVRRLERVSKLGKSTNESEELGAVGGDSGCAICWDRLLDGDGAEFASSSFTTAAPATTATSSPSDSDSAPEGITALPCAHVFHAACLLPWFSRPGQTTCPTCRFDVDPKGVIWYGGRKQDRGERGGVFGAGADWAAFARGRFPFPVNPGGGGGAQNGADGEPLPMPEGFFGPRDGDIFNLLEEEDMLADEIEAFATWGDGPGLAFHPGPPPNNGDDDDGDDLPPPLEPIPGRAPGPGAAQQRQQTQNADDDDDLPPLEPISVRANSENNNAPPPPPVNSTTTTNPNPHTNPNSTAQPAPPPPPTTTTNTFTFGLDIVFSTLGPIPPPADLGGVTGGLPPNPAVTTPNPASMQQPANAQSQAVPNAPNAHPPPQGPPQFTFGPLRGGVGLGAGAGGVGVGVGGLPGFAQLFRGFGAAGAAPAPTGRAPATAPAAAGGIGGGGVGGGSGEAGGGGTTTFHGIQMPLTVPPFVFGEQQPPPPQAPGTNAAGAGAGAGEQQQQQGQQPGQAQQQQRAQAAAVLRALGLGGILPAGFDGAAAGDEAGNGAAGDQGGGGQQMFGLNLDDFRVEIGTGVPPWMRPPGQNAETGAGAANANGNNGNGTRPMIFEFPFGRGVPAAAPAGAQNVNGNANDNNNNTAMPPPPPPPVIHVQHIAGGPIQMPPPPFRAFPRSGMPPPPQDGQPPPPPPPQQEWAPPPAPGPTLRDRVERREREAGLRCWDKSCEVGPSDEDPFVEVEVGEGMGRVVGIRAALAEGEEGERGSACSHTFHVPCLVSAQRARLGWREPVIVEGEEKEVEVVCSVCRADGTVGQAEWLAR</sequence>
<dbReference type="GO" id="GO:0008270">
    <property type="term" value="F:zinc ion binding"/>
    <property type="evidence" value="ECO:0007669"/>
    <property type="project" value="UniProtKB-KW"/>
</dbReference>
<dbReference type="PROSITE" id="PS50089">
    <property type="entry name" value="ZF_RING_2"/>
    <property type="match status" value="1"/>
</dbReference>
<dbReference type="Gene3D" id="3.30.40.10">
    <property type="entry name" value="Zinc/RING finger domain, C3HC4 (zinc finger)"/>
    <property type="match status" value="1"/>
</dbReference>
<dbReference type="EMBL" id="JAWWNJ010000008">
    <property type="protein sequence ID" value="KAK7050445.1"/>
    <property type="molecule type" value="Genomic_DNA"/>
</dbReference>
<evidence type="ECO:0000313" key="4">
    <source>
        <dbReference type="EMBL" id="KAK7050445.1"/>
    </source>
</evidence>
<dbReference type="AlphaFoldDB" id="A0AAW0DFY6"/>
<proteinExistence type="predicted"/>
<evidence type="ECO:0000313" key="5">
    <source>
        <dbReference type="Proteomes" id="UP001362999"/>
    </source>
</evidence>
<keyword evidence="1" id="KW-0863">Zinc-finger</keyword>
<protein>
    <recommendedName>
        <fullName evidence="3">RING-type domain-containing protein</fullName>
    </recommendedName>
</protein>
<feature type="region of interest" description="Disordered" evidence="2">
    <location>
        <begin position="413"/>
        <end position="525"/>
    </location>
</feature>
<feature type="compositionally biased region" description="Polar residues" evidence="2">
    <location>
        <begin position="565"/>
        <end position="577"/>
    </location>
</feature>
<reference evidence="4 5" key="1">
    <citation type="journal article" date="2024" name="J Genomics">
        <title>Draft genome sequencing and assembly of Favolaschia claudopus CIRM-BRFM 2984 isolated from oak limbs.</title>
        <authorList>
            <person name="Navarro D."/>
            <person name="Drula E."/>
            <person name="Chaduli D."/>
            <person name="Cazenave R."/>
            <person name="Ahrendt S."/>
            <person name="Wang J."/>
            <person name="Lipzen A."/>
            <person name="Daum C."/>
            <person name="Barry K."/>
            <person name="Grigoriev I.V."/>
            <person name="Favel A."/>
            <person name="Rosso M.N."/>
            <person name="Martin F."/>
        </authorList>
    </citation>
    <scope>NUCLEOTIDE SEQUENCE [LARGE SCALE GENOMIC DNA]</scope>
    <source>
        <strain evidence="4 5">CIRM-BRFM 2984</strain>
    </source>
</reference>
<name>A0AAW0DFY6_9AGAR</name>
<dbReference type="SUPFAM" id="SSF57850">
    <property type="entry name" value="RING/U-box"/>
    <property type="match status" value="1"/>
</dbReference>
<feature type="compositionally biased region" description="Low complexity" evidence="2">
    <location>
        <begin position="697"/>
        <end position="727"/>
    </location>
</feature>
<evidence type="ECO:0000256" key="1">
    <source>
        <dbReference type="PROSITE-ProRule" id="PRU00175"/>
    </source>
</evidence>
<feature type="compositionally biased region" description="Pro residues" evidence="2">
    <location>
        <begin position="437"/>
        <end position="448"/>
    </location>
</feature>
<gene>
    <name evidence="4" type="ORF">R3P38DRAFT_3607695</name>
</gene>
<feature type="region of interest" description="Disordered" evidence="2">
    <location>
        <begin position="542"/>
        <end position="589"/>
    </location>
</feature>
<dbReference type="Pfam" id="PF13639">
    <property type="entry name" value="zf-RING_2"/>
    <property type="match status" value="1"/>
</dbReference>
<dbReference type="SMART" id="SM00184">
    <property type="entry name" value="RING"/>
    <property type="match status" value="1"/>
</dbReference>
<comment type="caution">
    <text evidence="4">The sequence shown here is derived from an EMBL/GenBank/DDBJ whole genome shotgun (WGS) entry which is preliminary data.</text>
</comment>
<dbReference type="Proteomes" id="UP001362999">
    <property type="component" value="Unassembled WGS sequence"/>
</dbReference>
<organism evidence="4 5">
    <name type="scientific">Favolaschia claudopus</name>
    <dbReference type="NCBI Taxonomy" id="2862362"/>
    <lineage>
        <taxon>Eukaryota</taxon>
        <taxon>Fungi</taxon>
        <taxon>Dikarya</taxon>
        <taxon>Basidiomycota</taxon>
        <taxon>Agaricomycotina</taxon>
        <taxon>Agaricomycetes</taxon>
        <taxon>Agaricomycetidae</taxon>
        <taxon>Agaricales</taxon>
        <taxon>Marasmiineae</taxon>
        <taxon>Mycenaceae</taxon>
        <taxon>Favolaschia</taxon>
    </lineage>
</organism>
<feature type="region of interest" description="Disordered" evidence="2">
    <location>
        <begin position="831"/>
        <end position="923"/>
    </location>
</feature>
<feature type="compositionally biased region" description="Low complexity" evidence="2">
    <location>
        <begin position="449"/>
        <end position="462"/>
    </location>
</feature>
<feature type="compositionally biased region" description="Pro residues" evidence="2">
    <location>
        <begin position="872"/>
        <end position="912"/>
    </location>
</feature>
<feature type="compositionally biased region" description="Low complexity" evidence="2">
    <location>
        <begin position="831"/>
        <end position="851"/>
    </location>
</feature>
<evidence type="ECO:0000259" key="3">
    <source>
        <dbReference type="PROSITE" id="PS50089"/>
    </source>
</evidence>
<feature type="domain" description="RING-type" evidence="3">
    <location>
        <begin position="245"/>
        <end position="318"/>
    </location>
</feature>
<feature type="compositionally biased region" description="Low complexity" evidence="2">
    <location>
        <begin position="119"/>
        <end position="142"/>
    </location>
</feature>
<keyword evidence="1" id="KW-0479">Metal-binding</keyword>
<dbReference type="InterPro" id="IPR001841">
    <property type="entry name" value="Znf_RING"/>
</dbReference>
<feature type="region of interest" description="Disordered" evidence="2">
    <location>
        <begin position="682"/>
        <end position="727"/>
    </location>
</feature>
<evidence type="ECO:0000256" key="2">
    <source>
        <dbReference type="SAM" id="MobiDB-lite"/>
    </source>
</evidence>
<keyword evidence="1" id="KW-0862">Zinc</keyword>
<feature type="region of interest" description="Disordered" evidence="2">
    <location>
        <begin position="1"/>
        <end position="149"/>
    </location>
</feature>
<feature type="compositionally biased region" description="Low complexity" evidence="2">
    <location>
        <begin position="493"/>
        <end position="511"/>
    </location>
</feature>